<gene>
    <name evidence="8" type="ORF">BB559_001095</name>
    <name evidence="7" type="ORF">BB559_007056</name>
</gene>
<evidence type="ECO:0000313" key="8">
    <source>
        <dbReference type="EMBL" id="PVU98994.1"/>
    </source>
</evidence>
<evidence type="ECO:0000313" key="9">
    <source>
        <dbReference type="Proteomes" id="UP000245699"/>
    </source>
</evidence>
<protein>
    <submittedName>
        <fullName evidence="7">Uncharacterized protein</fullName>
    </submittedName>
</protein>
<evidence type="ECO:0000256" key="4">
    <source>
        <dbReference type="ARBA" id="ARBA00022989"/>
    </source>
</evidence>
<evidence type="ECO:0000256" key="3">
    <source>
        <dbReference type="ARBA" id="ARBA00022692"/>
    </source>
</evidence>
<dbReference type="GO" id="GO:0005739">
    <property type="term" value="C:mitochondrion"/>
    <property type="evidence" value="ECO:0007669"/>
    <property type="project" value="TreeGrafter"/>
</dbReference>
<dbReference type="EMBL" id="MBFT01001093">
    <property type="protein sequence ID" value="PVU85381.1"/>
    <property type="molecule type" value="Genomic_DNA"/>
</dbReference>
<keyword evidence="4" id="KW-1133">Transmembrane helix</keyword>
<dbReference type="Proteomes" id="UP000245699">
    <property type="component" value="Unassembled WGS sequence"/>
</dbReference>
<dbReference type="GO" id="GO:0016020">
    <property type="term" value="C:membrane"/>
    <property type="evidence" value="ECO:0007669"/>
    <property type="project" value="UniProtKB-SubCell"/>
</dbReference>
<comment type="caution">
    <text evidence="7">The sequence shown here is derived from an EMBL/GenBank/DDBJ whole genome shotgun (WGS) entry which is preliminary data.</text>
</comment>
<dbReference type="OrthoDB" id="10267969at2759"/>
<proteinExistence type="inferred from homology"/>
<dbReference type="PANTHER" id="PTHR11266">
    <property type="entry name" value="PEROXISOMAL MEMBRANE PROTEIN 2, PXMP2 MPV17"/>
    <property type="match status" value="1"/>
</dbReference>
<accession>A0A2T9XZ67</accession>
<keyword evidence="9" id="KW-1185">Reference proteome</keyword>
<keyword evidence="5" id="KW-0472">Membrane</keyword>
<organism evidence="7 9">
    <name type="scientific">Furculomyces boomerangus</name>
    <dbReference type="NCBI Taxonomy" id="61424"/>
    <lineage>
        <taxon>Eukaryota</taxon>
        <taxon>Fungi</taxon>
        <taxon>Fungi incertae sedis</taxon>
        <taxon>Zoopagomycota</taxon>
        <taxon>Kickxellomycotina</taxon>
        <taxon>Harpellomycetes</taxon>
        <taxon>Harpellales</taxon>
        <taxon>Harpellaceae</taxon>
        <taxon>Furculomyces</taxon>
    </lineage>
</organism>
<keyword evidence="3" id="KW-0812">Transmembrane</keyword>
<dbReference type="InterPro" id="IPR007248">
    <property type="entry name" value="Mpv17_PMP22"/>
</dbReference>
<evidence type="ECO:0000256" key="1">
    <source>
        <dbReference type="ARBA" id="ARBA00004141"/>
    </source>
</evidence>
<dbReference type="PANTHER" id="PTHR11266:SF50">
    <property type="entry name" value="VACUOLAR MEMBRANE PROTEIN YOR292C"/>
    <property type="match status" value="1"/>
</dbReference>
<dbReference type="AlphaFoldDB" id="A0A2T9XZ67"/>
<dbReference type="STRING" id="61424.A0A2T9XZ67"/>
<comment type="subcellular location">
    <subcellularLocation>
        <location evidence="1">Membrane</location>
        <topology evidence="1">Multi-pass membrane protein</topology>
    </subcellularLocation>
</comment>
<evidence type="ECO:0000256" key="2">
    <source>
        <dbReference type="ARBA" id="ARBA00006824"/>
    </source>
</evidence>
<name>A0A2T9XZ67_9FUNG</name>
<dbReference type="EMBL" id="MBFT01000058">
    <property type="protein sequence ID" value="PVU98994.1"/>
    <property type="molecule type" value="Genomic_DNA"/>
</dbReference>
<evidence type="ECO:0000313" key="7">
    <source>
        <dbReference type="EMBL" id="PVU85381.1"/>
    </source>
</evidence>
<sequence length="221" mass="25073">MLRLLNSWSRASQVHPIKVLSITNAALCAIGDLISQSLLIKETNGLVSVSLSEGSYDYYRMFRFATWGFLMGPVVHRWYTFLNKNFPIQTNTIQKISKDGLLEKQLSEKVASEGSTLSTALALGKRVAVDQIVFAPVGLAAFFMFMNAAENKSYGELTSTYKHKYLETLKMNYVIWPLFQALNFSVVPLQFRVPVGSFFGIFWNTYLSYIHAKKHEVNSKF</sequence>
<reference evidence="7 9" key="1">
    <citation type="journal article" date="2018" name="MBio">
        <title>Comparative Genomics Reveals the Core Gene Toolbox for the Fungus-Insect Symbiosis.</title>
        <authorList>
            <person name="Wang Y."/>
            <person name="Stata M."/>
            <person name="Wang W."/>
            <person name="Stajich J.E."/>
            <person name="White M.M."/>
            <person name="Moncalvo J.M."/>
        </authorList>
    </citation>
    <scope>NUCLEOTIDE SEQUENCE [LARGE SCALE GENOMIC DNA]</scope>
    <source>
        <strain evidence="7 9">AUS-77-4</strain>
    </source>
</reference>
<evidence type="ECO:0000256" key="5">
    <source>
        <dbReference type="ARBA" id="ARBA00023136"/>
    </source>
</evidence>
<evidence type="ECO:0000256" key="6">
    <source>
        <dbReference type="RuleBase" id="RU363053"/>
    </source>
</evidence>
<dbReference type="Pfam" id="PF04117">
    <property type="entry name" value="Mpv17_PMP22"/>
    <property type="match status" value="1"/>
</dbReference>
<comment type="similarity">
    <text evidence="2 6">Belongs to the peroxisomal membrane protein PXMP2/4 family.</text>
</comment>